<keyword evidence="3" id="KW-0732">Signal</keyword>
<dbReference type="AlphaFoldDB" id="A0A6G0IBL4"/>
<evidence type="ECO:0000313" key="5">
    <source>
        <dbReference type="EMBL" id="KAE8288681.1"/>
    </source>
</evidence>
<accession>A0A6G0IBL4</accession>
<keyword evidence="2" id="KW-0812">Transmembrane</keyword>
<gene>
    <name evidence="5" type="ORF">D5F01_LYC12556</name>
</gene>
<dbReference type="GO" id="GO:1990782">
    <property type="term" value="F:protein tyrosine kinase binding"/>
    <property type="evidence" value="ECO:0007669"/>
    <property type="project" value="TreeGrafter"/>
</dbReference>
<feature type="domain" description="Ig-like" evidence="4">
    <location>
        <begin position="5"/>
        <end position="116"/>
    </location>
</feature>
<dbReference type="InterPro" id="IPR036179">
    <property type="entry name" value="Ig-like_dom_sf"/>
</dbReference>
<protein>
    <recommendedName>
        <fullName evidence="4">Ig-like domain-containing protein</fullName>
    </recommendedName>
</protein>
<reference evidence="5 6" key="1">
    <citation type="submission" date="2019-07" db="EMBL/GenBank/DDBJ databases">
        <title>Chromosome genome assembly for large yellow croaker.</title>
        <authorList>
            <person name="Xiao S."/>
        </authorList>
    </citation>
    <scope>NUCLEOTIDE SEQUENCE [LARGE SCALE GENOMIC DNA]</scope>
    <source>
        <strain evidence="5">JMULYC20181020</strain>
        <tissue evidence="5">Muscle</tissue>
    </source>
</reference>
<evidence type="ECO:0000256" key="1">
    <source>
        <dbReference type="SAM" id="Coils"/>
    </source>
</evidence>
<keyword evidence="2" id="KW-0472">Membrane</keyword>
<dbReference type="GO" id="GO:0070374">
    <property type="term" value="P:positive regulation of ERK1 and ERK2 cascade"/>
    <property type="evidence" value="ECO:0007669"/>
    <property type="project" value="TreeGrafter"/>
</dbReference>
<dbReference type="GO" id="GO:0042289">
    <property type="term" value="F:MHC class II protein binding"/>
    <property type="evidence" value="ECO:0007669"/>
    <property type="project" value="TreeGrafter"/>
</dbReference>
<feature type="signal peptide" evidence="3">
    <location>
        <begin position="1"/>
        <end position="20"/>
    </location>
</feature>
<dbReference type="Gene3D" id="2.60.40.10">
    <property type="entry name" value="Immunoglobulins"/>
    <property type="match status" value="1"/>
</dbReference>
<keyword evidence="1" id="KW-0175">Coiled coil</keyword>
<dbReference type="PANTHER" id="PTHR11422">
    <property type="entry name" value="T-CELL SURFACE GLYCOPROTEIN CD4"/>
    <property type="match status" value="1"/>
</dbReference>
<evidence type="ECO:0000256" key="2">
    <source>
        <dbReference type="SAM" id="Phobius"/>
    </source>
</evidence>
<comment type="caution">
    <text evidence="5">The sequence shown here is derived from an EMBL/GenBank/DDBJ whole genome shotgun (WGS) entry which is preliminary data.</text>
</comment>
<dbReference type="SUPFAM" id="SSF48726">
    <property type="entry name" value="Immunoglobulin"/>
    <property type="match status" value="1"/>
</dbReference>
<dbReference type="InterPro" id="IPR007110">
    <property type="entry name" value="Ig-like_dom"/>
</dbReference>
<organism evidence="5 6">
    <name type="scientific">Larimichthys crocea</name>
    <name type="common">Large yellow croaker</name>
    <name type="synonym">Pseudosciaena crocea</name>
    <dbReference type="NCBI Taxonomy" id="215358"/>
    <lineage>
        <taxon>Eukaryota</taxon>
        <taxon>Metazoa</taxon>
        <taxon>Chordata</taxon>
        <taxon>Craniata</taxon>
        <taxon>Vertebrata</taxon>
        <taxon>Euteleostomi</taxon>
        <taxon>Actinopterygii</taxon>
        <taxon>Neopterygii</taxon>
        <taxon>Teleostei</taxon>
        <taxon>Neoteleostei</taxon>
        <taxon>Acanthomorphata</taxon>
        <taxon>Eupercaria</taxon>
        <taxon>Sciaenidae</taxon>
        <taxon>Larimichthys</taxon>
    </lineage>
</organism>
<evidence type="ECO:0000313" key="6">
    <source>
        <dbReference type="Proteomes" id="UP000424527"/>
    </source>
</evidence>
<keyword evidence="6" id="KW-1185">Reference proteome</keyword>
<dbReference type="GO" id="GO:0009897">
    <property type="term" value="C:external side of plasma membrane"/>
    <property type="evidence" value="ECO:0007669"/>
    <property type="project" value="TreeGrafter"/>
</dbReference>
<feature type="coiled-coil region" evidence="1">
    <location>
        <begin position="416"/>
        <end position="443"/>
    </location>
</feature>
<evidence type="ECO:0000256" key="3">
    <source>
        <dbReference type="SAM" id="SignalP"/>
    </source>
</evidence>
<feature type="chain" id="PRO_5026138638" description="Ig-like domain-containing protein" evidence="3">
    <location>
        <begin position="21"/>
        <end position="454"/>
    </location>
</feature>
<dbReference type="PROSITE" id="PS50835">
    <property type="entry name" value="IG_LIKE"/>
    <property type="match status" value="1"/>
</dbReference>
<feature type="transmembrane region" description="Helical" evidence="2">
    <location>
        <begin position="372"/>
        <end position="396"/>
    </location>
</feature>
<dbReference type="GO" id="GO:0035723">
    <property type="term" value="P:interleukin-15-mediated signaling pathway"/>
    <property type="evidence" value="ECO:0007669"/>
    <property type="project" value="TreeGrafter"/>
</dbReference>
<keyword evidence="2" id="KW-1133">Transmembrane helix</keyword>
<dbReference type="PANTHER" id="PTHR11422:SF5">
    <property type="entry name" value="DIVERSE IMMUNOGLOBULIN DOMAIN-CONTAINING PROTEIN 1.1 ISOFORM X1-RELATED"/>
    <property type="match status" value="1"/>
</dbReference>
<dbReference type="GO" id="GO:0042110">
    <property type="term" value="P:T cell activation"/>
    <property type="evidence" value="ECO:0007669"/>
    <property type="project" value="TreeGrafter"/>
</dbReference>
<dbReference type="GO" id="GO:0045121">
    <property type="term" value="C:membrane raft"/>
    <property type="evidence" value="ECO:0007669"/>
    <property type="project" value="TreeGrafter"/>
</dbReference>
<dbReference type="InterPro" id="IPR003599">
    <property type="entry name" value="Ig_sub"/>
</dbReference>
<dbReference type="Proteomes" id="UP000424527">
    <property type="component" value="Unassembled WGS sequence"/>
</dbReference>
<dbReference type="SMART" id="SM00409">
    <property type="entry name" value="IG"/>
    <property type="match status" value="3"/>
</dbReference>
<dbReference type="EMBL" id="REGW02000012">
    <property type="protein sequence ID" value="KAE8288681.1"/>
    <property type="molecule type" value="Genomic_DNA"/>
</dbReference>
<sequence>MALYPFISVFLLSLTHAAAGLQSPDLMMFAALGDSVTLPCGIPNIESCSSVNWRQLDNYSEVVKAGRLTDPNVHRLSLLKNCSLQINHLESNDAQRYSCVSGSVSSEVVLYRLNISEESTPDDQKLELQCFLSTHVGSVRPEKCDRGIHIKWSFEDNTPIDRNRFRIEKSSDCFSKLIITKKKTNHQRKWKCQLFQNDTAKAALSYTTTVKDGIEEVFAAVGESVSLSCSNTSSLTDYNSHHEGQTEAYHVIKESSLVIGKVSALHAKDYKCSESSGQQNVFRLHTLDVSAEYGPGRDNLTLSCVLTCSKECETNFSLTWSEHSQNSILMHNNNTLINRLVFPVSMTDELTCFVRREGELMASKKWHTGNSLVTPLCLALTLGLLICIAAGGLYMYMKRKHNKDAGNEELDIEMERNHVYEDVRDANEELNQQRKNQREAADTNSFYDLLQAVN</sequence>
<dbReference type="InterPro" id="IPR013783">
    <property type="entry name" value="Ig-like_fold"/>
</dbReference>
<proteinExistence type="predicted"/>
<evidence type="ECO:0000259" key="4">
    <source>
        <dbReference type="PROSITE" id="PS50835"/>
    </source>
</evidence>
<name>A0A6G0IBL4_LARCR</name>